<gene>
    <name evidence="1" type="ORF">SAMN06265173_14815</name>
</gene>
<evidence type="ECO:0000313" key="2">
    <source>
        <dbReference type="Proteomes" id="UP000316030"/>
    </source>
</evidence>
<dbReference type="AlphaFoldDB" id="A0A521FTR8"/>
<accession>A0A521FTR8</accession>
<dbReference type="RefSeq" id="WP_142494969.1">
    <property type="nucleotide sequence ID" value="NZ_FXTO01000048.1"/>
</dbReference>
<dbReference type="EMBL" id="FXTO01000048">
    <property type="protein sequence ID" value="SMO98960.1"/>
    <property type="molecule type" value="Genomic_DNA"/>
</dbReference>
<evidence type="ECO:0000313" key="1">
    <source>
        <dbReference type="EMBL" id="SMO98960.1"/>
    </source>
</evidence>
<dbReference type="OrthoDB" id="7873879at2"/>
<keyword evidence="2" id="KW-1185">Reference proteome</keyword>
<protein>
    <submittedName>
        <fullName evidence="1">Uncharacterized protein</fullName>
    </submittedName>
</protein>
<reference evidence="1 2" key="1">
    <citation type="submission" date="2017-05" db="EMBL/GenBank/DDBJ databases">
        <authorList>
            <person name="Varghese N."/>
            <person name="Submissions S."/>
        </authorList>
    </citation>
    <scope>NUCLEOTIDE SEQUENCE [LARGE SCALE GENOMIC DNA]</scope>
    <source>
        <strain evidence="1 2">DSM 29506</strain>
    </source>
</reference>
<organism evidence="1 2">
    <name type="scientific">Thalassovita litoralis</name>
    <dbReference type="NCBI Taxonomy" id="1010611"/>
    <lineage>
        <taxon>Bacteria</taxon>
        <taxon>Pseudomonadati</taxon>
        <taxon>Pseudomonadota</taxon>
        <taxon>Alphaproteobacteria</taxon>
        <taxon>Rhodobacterales</taxon>
        <taxon>Roseobacteraceae</taxon>
        <taxon>Thalassovita</taxon>
    </lineage>
</organism>
<proteinExistence type="predicted"/>
<dbReference type="Proteomes" id="UP000316030">
    <property type="component" value="Unassembled WGS sequence"/>
</dbReference>
<name>A0A521FTR8_9RHOB</name>
<sequence length="69" mass="7910">MTAIDYDARLTLIQAAITAILEGKVQSYDYEGLSVTRLDLDWLSREEERLIAKLNRRNRGGVFRTAVPR</sequence>